<gene>
    <name evidence="21" type="primary">acnB</name>
    <name evidence="21" type="ORF">R0135_03670</name>
</gene>
<dbReference type="CDD" id="cd01576">
    <property type="entry name" value="AcnB_Swivel"/>
    <property type="match status" value="1"/>
</dbReference>
<dbReference type="EC" id="4.2.1.99" evidence="7 17"/>
<evidence type="ECO:0000256" key="10">
    <source>
        <dbReference type="ARBA" id="ARBA00022532"/>
    </source>
</evidence>
<evidence type="ECO:0000256" key="5">
    <source>
        <dbReference type="ARBA" id="ARBA00007185"/>
    </source>
</evidence>
<keyword evidence="13" id="KW-0408">Iron</keyword>
<dbReference type="InterPro" id="IPR036288">
    <property type="entry name" value="Aconitase_B_HEAT-like_dom_sf"/>
</dbReference>
<dbReference type="EC" id="4.2.1.3" evidence="6 17"/>
<protein>
    <recommendedName>
        <fullName evidence="8 17">Aconitate hydratase B</fullName>
        <ecNumber evidence="6 17">4.2.1.3</ecNumber>
        <ecNumber evidence="7 17">4.2.1.99</ecNumber>
    </recommendedName>
    <alternativeName>
        <fullName evidence="17">2-methylisocitrate dehydratase</fullName>
    </alternativeName>
</protein>
<dbReference type="NCBIfam" id="NF006690">
    <property type="entry name" value="PRK09238.1"/>
    <property type="match status" value="1"/>
</dbReference>
<dbReference type="Proteomes" id="UP001626537">
    <property type="component" value="Chromosome"/>
</dbReference>
<keyword evidence="14" id="KW-0411">Iron-sulfur</keyword>
<dbReference type="Gene3D" id="3.20.19.10">
    <property type="entry name" value="Aconitase, domain 4"/>
    <property type="match status" value="1"/>
</dbReference>
<dbReference type="PANTHER" id="PTHR43160">
    <property type="entry name" value="ACONITATE HYDRATASE B"/>
    <property type="match status" value="1"/>
</dbReference>
<evidence type="ECO:0000256" key="9">
    <source>
        <dbReference type="ARBA" id="ARBA00022485"/>
    </source>
</evidence>
<dbReference type="PANTHER" id="PTHR43160:SF4">
    <property type="entry name" value="ACONITATE HYDRATASE B"/>
    <property type="match status" value="1"/>
</dbReference>
<dbReference type="GO" id="GO:0003994">
    <property type="term" value="F:aconitate hydratase activity"/>
    <property type="evidence" value="ECO:0007669"/>
    <property type="project" value="UniProtKB-EC"/>
</dbReference>
<keyword evidence="9" id="KW-0004">4Fe-4S</keyword>
<keyword evidence="10 17" id="KW-0816">Tricarboxylic acid cycle</keyword>
<evidence type="ECO:0000256" key="17">
    <source>
        <dbReference type="PIRNR" id="PIRNR036687"/>
    </source>
</evidence>
<evidence type="ECO:0000256" key="14">
    <source>
        <dbReference type="ARBA" id="ARBA00023014"/>
    </source>
</evidence>
<evidence type="ECO:0000313" key="22">
    <source>
        <dbReference type="Proteomes" id="UP001626537"/>
    </source>
</evidence>
<comment type="pathway">
    <text evidence="4">Organic acid metabolism; propanoate degradation.</text>
</comment>
<evidence type="ECO:0000256" key="4">
    <source>
        <dbReference type="ARBA" id="ARBA00005026"/>
    </source>
</evidence>
<reference evidence="21 22" key="1">
    <citation type="submission" date="2023-10" db="EMBL/GenBank/DDBJ databases">
        <title>Two novel species belonging to the OM43/NOR5 clade.</title>
        <authorList>
            <person name="Park M."/>
        </authorList>
    </citation>
    <scope>NUCLEOTIDE SEQUENCE [LARGE SCALE GENOMIC DNA]</scope>
    <source>
        <strain evidence="21 22">IMCC43200</strain>
    </source>
</reference>
<dbReference type="CDD" id="cd01581">
    <property type="entry name" value="AcnB"/>
    <property type="match status" value="1"/>
</dbReference>
<evidence type="ECO:0000256" key="1">
    <source>
        <dbReference type="ARBA" id="ARBA00000118"/>
    </source>
</evidence>
<dbReference type="SUPFAM" id="SSF74778">
    <property type="entry name" value="Aconitase B, N-terminal domain"/>
    <property type="match status" value="1"/>
</dbReference>
<dbReference type="SUPFAM" id="SSF52016">
    <property type="entry name" value="LeuD/IlvD-like"/>
    <property type="match status" value="1"/>
</dbReference>
<dbReference type="InterPro" id="IPR036008">
    <property type="entry name" value="Aconitase_4Fe-4S_dom"/>
</dbReference>
<dbReference type="NCBIfam" id="TIGR00117">
    <property type="entry name" value="acnB"/>
    <property type="match status" value="1"/>
</dbReference>
<evidence type="ECO:0000256" key="3">
    <source>
        <dbReference type="ARBA" id="ARBA00004717"/>
    </source>
</evidence>
<comment type="catalytic activity">
    <reaction evidence="16 17">
        <text>citrate = D-threo-isocitrate</text>
        <dbReference type="Rhea" id="RHEA:10336"/>
        <dbReference type="ChEBI" id="CHEBI:15562"/>
        <dbReference type="ChEBI" id="CHEBI:16947"/>
        <dbReference type="EC" id="4.2.1.3"/>
    </reaction>
</comment>
<keyword evidence="22" id="KW-1185">Reference proteome</keyword>
<organism evidence="21 22">
    <name type="scientific">Congregibacter variabilis</name>
    <dbReference type="NCBI Taxonomy" id="3081200"/>
    <lineage>
        <taxon>Bacteria</taxon>
        <taxon>Pseudomonadati</taxon>
        <taxon>Pseudomonadota</taxon>
        <taxon>Gammaproteobacteria</taxon>
        <taxon>Cellvibrionales</taxon>
        <taxon>Halieaceae</taxon>
        <taxon>Congregibacter</taxon>
    </lineage>
</organism>
<dbReference type="Pfam" id="PF06434">
    <property type="entry name" value="Aconitase_2_N"/>
    <property type="match status" value="1"/>
</dbReference>
<keyword evidence="11" id="KW-0479">Metal-binding</keyword>
<dbReference type="InterPro" id="IPR015933">
    <property type="entry name" value="Aconitase_B_HEAT-like_dom"/>
</dbReference>
<dbReference type="PROSITE" id="PS01244">
    <property type="entry name" value="ACONITASE_2"/>
    <property type="match status" value="1"/>
</dbReference>
<comment type="cofactor">
    <cofactor evidence="2">
        <name>[4Fe-4S] cluster</name>
        <dbReference type="ChEBI" id="CHEBI:49883"/>
    </cofactor>
</comment>
<dbReference type="Pfam" id="PF11791">
    <property type="entry name" value="Aconitase_B_N"/>
    <property type="match status" value="1"/>
</dbReference>
<dbReference type="SUPFAM" id="SSF53732">
    <property type="entry name" value="Aconitase iron-sulfur domain"/>
    <property type="match status" value="1"/>
</dbReference>
<evidence type="ECO:0000259" key="20">
    <source>
        <dbReference type="Pfam" id="PF11791"/>
    </source>
</evidence>
<name>A0ABZ0I686_9GAMM</name>
<comment type="similarity">
    <text evidence="5 17">Belongs to the aconitase/IPM isomerase family.</text>
</comment>
<keyword evidence="12" id="KW-0694">RNA-binding</keyword>
<accession>A0ABZ0I686</accession>
<dbReference type="InterPro" id="IPR015931">
    <property type="entry name" value="Acnase/IPM_dHydase_lsu_aba_1/3"/>
</dbReference>
<evidence type="ECO:0000256" key="7">
    <source>
        <dbReference type="ARBA" id="ARBA00013250"/>
    </source>
</evidence>
<dbReference type="InterPro" id="IPR015932">
    <property type="entry name" value="Aconitase_dom2"/>
</dbReference>
<evidence type="ECO:0000256" key="11">
    <source>
        <dbReference type="ARBA" id="ARBA00022723"/>
    </source>
</evidence>
<evidence type="ECO:0000256" key="13">
    <source>
        <dbReference type="ARBA" id="ARBA00023004"/>
    </source>
</evidence>
<dbReference type="InterPro" id="IPR004406">
    <property type="entry name" value="Aconitase_B"/>
</dbReference>
<dbReference type="Pfam" id="PF00330">
    <property type="entry name" value="Aconitase"/>
    <property type="match status" value="1"/>
</dbReference>
<dbReference type="InterPro" id="IPR015929">
    <property type="entry name" value="Aconitase_B_swivel"/>
</dbReference>
<feature type="domain" description="Aconitase B swivel" evidence="19">
    <location>
        <begin position="168"/>
        <end position="381"/>
    </location>
</feature>
<dbReference type="PROSITE" id="PS00450">
    <property type="entry name" value="ACONITASE_1"/>
    <property type="match status" value="1"/>
</dbReference>
<dbReference type="GO" id="GO:0047456">
    <property type="term" value="F:2-methylisocitrate dehydratase activity"/>
    <property type="evidence" value="ECO:0007669"/>
    <property type="project" value="UniProtKB-EC"/>
</dbReference>
<keyword evidence="15 17" id="KW-0456">Lyase</keyword>
<dbReference type="RefSeq" id="WP_407348902.1">
    <property type="nucleotide sequence ID" value="NZ_CP136864.1"/>
</dbReference>
<dbReference type="InterPro" id="IPR015928">
    <property type="entry name" value="Aconitase/3IPM_dehydase_swvl"/>
</dbReference>
<evidence type="ECO:0000259" key="19">
    <source>
        <dbReference type="Pfam" id="PF06434"/>
    </source>
</evidence>
<dbReference type="PIRSF" id="PIRSF036687">
    <property type="entry name" value="AcnB"/>
    <property type="match status" value="1"/>
</dbReference>
<evidence type="ECO:0000256" key="2">
    <source>
        <dbReference type="ARBA" id="ARBA00001966"/>
    </source>
</evidence>
<proteinExistence type="inferred from homology"/>
<evidence type="ECO:0000256" key="16">
    <source>
        <dbReference type="ARBA" id="ARBA00023501"/>
    </source>
</evidence>
<evidence type="ECO:0000256" key="15">
    <source>
        <dbReference type="ARBA" id="ARBA00023239"/>
    </source>
</evidence>
<evidence type="ECO:0000259" key="18">
    <source>
        <dbReference type="Pfam" id="PF00330"/>
    </source>
</evidence>
<evidence type="ECO:0000256" key="8">
    <source>
        <dbReference type="ARBA" id="ARBA00019379"/>
    </source>
</evidence>
<feature type="domain" description="Aconitase/3-isopropylmalate dehydratase large subunit alpha/beta/alpha" evidence="18">
    <location>
        <begin position="471"/>
        <end position="817"/>
    </location>
</feature>
<dbReference type="InterPro" id="IPR018136">
    <property type="entry name" value="Aconitase_4Fe-4S_BS"/>
</dbReference>
<sequence>MLEAYRQHEAERAAQNIPAKPLSPEQVAGLIELIKAPPAGEEAFLLDLLSNRVPPGVDEAAYVKAGFLSAIAKGETECALISREDAVKLLGNMHGGYNIETLVALLSEEALAPMAAAELKHTLLVFEAFHDVAELAKDGNDHAQSVMQSWADAEWFTNRDAVPESIKVAVFKVTGETNTDDLSPAPDAWSRPDIPLHALAMYKMTRDGLTPEEHGVKGPMNKVKEIQDKGLPVAFVGDVVGTGSSRKSATNSVLWFFGDDVPGVPNKKAGGICIGGKVAPIFYNTMEDAGALVFEAPVDNINMGDVIEIRPYDGKILNEAGETISEFELKSEVLLDEVRAGGRINLIIGRGLTTRARESLGLPVSDLFRLPEQPADSDKGYTLAQKMVGKACGMEGVRPGTYCEPLMTTVGSQDTTGPMTRDELKDLACLGFAADLTMQSFCHTAAYPKPVDIDTQHSLPDFIMTRGGVSLRPGDGIIHSWLNRMLLPDTVGTGGDSHTRFPMGISFPAGSGLVAFAAATGVMPLDMPESVLVRFKGEMQPGITLRDLVHAIPYYAIKEGLLTVDKKGKKNIFSGRILEIEGLRDLTLEQAFELSDASAERSCAGCTVDLSEETVAEYLRSNVTLLRAMVAEGYGDPRTLERRAKKMEEWLANPSLMRADKDAEYTAVIEIDLADVKEPIVCAPNDPDDARLLSEVAGDKVDEVFIGSCMTNIGHFRAAGKLLDQFKGTINTRLWIVPPTRMDEHLLMEEGYYNIFGAAGARTEMPGCSLCMGNQARVAANSTVLSTSTRNFPNRLGDGANVYLVSAELAAVGSILGKLPSPAEYMEYAKNLDAMSSEIYRYMNFDQIVEFQKLADDGKRIAALEISEVA</sequence>
<dbReference type="EMBL" id="CP136864">
    <property type="protein sequence ID" value="WOJ94268.1"/>
    <property type="molecule type" value="Genomic_DNA"/>
</dbReference>
<evidence type="ECO:0000256" key="6">
    <source>
        <dbReference type="ARBA" id="ARBA00012926"/>
    </source>
</evidence>
<dbReference type="InterPro" id="IPR050926">
    <property type="entry name" value="Aconitase/IPM_isomerase"/>
</dbReference>
<comment type="pathway">
    <text evidence="3 17">Carbohydrate metabolism; tricarboxylic acid cycle; isocitrate from oxaloacetate: step 2/2.</text>
</comment>
<feature type="domain" description="Aconitase B HEAT-like" evidence="20">
    <location>
        <begin position="4"/>
        <end position="156"/>
    </location>
</feature>
<comment type="catalytic activity">
    <reaction evidence="1 17">
        <text>(2S,3R)-3-hydroxybutane-1,2,3-tricarboxylate = 2-methyl-cis-aconitate + H2O</text>
        <dbReference type="Rhea" id="RHEA:17941"/>
        <dbReference type="ChEBI" id="CHEBI:15377"/>
        <dbReference type="ChEBI" id="CHEBI:57429"/>
        <dbReference type="ChEBI" id="CHEBI:57872"/>
        <dbReference type="EC" id="4.2.1.99"/>
    </reaction>
</comment>
<dbReference type="InterPro" id="IPR001030">
    <property type="entry name" value="Acoase/IPM_deHydtase_lsu_aba"/>
</dbReference>
<evidence type="ECO:0000256" key="12">
    <source>
        <dbReference type="ARBA" id="ARBA00022884"/>
    </source>
</evidence>
<evidence type="ECO:0000313" key="21">
    <source>
        <dbReference type="EMBL" id="WOJ94268.1"/>
    </source>
</evidence>
<dbReference type="Gene3D" id="1.25.40.310">
    <property type="entry name" value="Aconitate B, HEAT-like domain"/>
    <property type="match status" value="1"/>
</dbReference>
<dbReference type="Gene3D" id="3.40.1060.10">
    <property type="entry name" value="Aconitase, Domain 2"/>
    <property type="match status" value="1"/>
</dbReference>
<dbReference type="Gene3D" id="3.30.499.10">
    <property type="entry name" value="Aconitase, domain 3"/>
    <property type="match status" value="2"/>
</dbReference>